<dbReference type="KEGG" id="noa:BKM31_08965"/>
<accession>A0A1U9ZUG3</accession>
<gene>
    <name evidence="1" type="ORF">BKM31_08965</name>
</gene>
<dbReference type="STRING" id="1909395.BKM31_08965"/>
<evidence type="ECO:0000313" key="2">
    <source>
        <dbReference type="Proteomes" id="UP000190797"/>
    </source>
</evidence>
<protein>
    <submittedName>
        <fullName evidence="1">Uncharacterized protein</fullName>
    </submittedName>
</protein>
<evidence type="ECO:0000313" key="1">
    <source>
        <dbReference type="EMBL" id="AQZ61584.1"/>
    </source>
</evidence>
<keyword evidence="2" id="KW-1185">Reference proteome</keyword>
<dbReference type="AlphaFoldDB" id="A0A1U9ZUG3"/>
<sequence>MEQGNGRRRLLGTFATAVGTRAGYARPDPSSASAVWARFGVSGSDGRGASLTIRFAALLFFRCSVSSCHWILRRRDASVMAETVAA</sequence>
<organism evidence="1 2">
    <name type="scientific">[Actinomadura] parvosata subsp. kistnae</name>
    <dbReference type="NCBI Taxonomy" id="1909395"/>
    <lineage>
        <taxon>Bacteria</taxon>
        <taxon>Bacillati</taxon>
        <taxon>Actinomycetota</taxon>
        <taxon>Actinomycetes</taxon>
        <taxon>Streptosporangiales</taxon>
        <taxon>Streptosporangiaceae</taxon>
        <taxon>Nonomuraea</taxon>
    </lineage>
</organism>
<dbReference type="EMBL" id="CP017717">
    <property type="protein sequence ID" value="AQZ61584.1"/>
    <property type="molecule type" value="Genomic_DNA"/>
</dbReference>
<reference evidence="2" key="1">
    <citation type="journal article" date="2017" name="Med. Chem. Commun.">
        <title>Nonomuraea sp. ATCC 55076 harbours the largest actinomycete chromosome to date and the kistamicin biosynthetic gene cluster.</title>
        <authorList>
            <person name="Nazari B."/>
            <person name="Forneris C.C."/>
            <person name="Gibson M.I."/>
            <person name="Moon K."/>
            <person name="Schramma K.R."/>
            <person name="Seyedsayamdost M.R."/>
        </authorList>
    </citation>
    <scope>NUCLEOTIDE SEQUENCE [LARGE SCALE GENOMIC DNA]</scope>
    <source>
        <strain evidence="2">ATCC 55076</strain>
    </source>
</reference>
<proteinExistence type="predicted"/>
<name>A0A1U9ZUG3_9ACTN</name>
<dbReference type="Proteomes" id="UP000190797">
    <property type="component" value="Chromosome"/>
</dbReference>